<comment type="caution">
    <text evidence="7">The sequence shown here is derived from an EMBL/GenBank/DDBJ whole genome shotgun (WGS) entry which is preliminary data.</text>
</comment>
<dbReference type="PANTHER" id="PTHR35201:SF4">
    <property type="entry name" value="BETA-PINACENE SYNTHASE-RELATED"/>
    <property type="match status" value="1"/>
</dbReference>
<gene>
    <name evidence="7" type="ORF">D9619_008947</name>
</gene>
<dbReference type="Gene3D" id="1.10.600.10">
    <property type="entry name" value="Farnesyl Diphosphate Synthase"/>
    <property type="match status" value="1"/>
</dbReference>
<organism evidence="7 8">
    <name type="scientific">Psilocybe cf. subviscida</name>
    <dbReference type="NCBI Taxonomy" id="2480587"/>
    <lineage>
        <taxon>Eukaryota</taxon>
        <taxon>Fungi</taxon>
        <taxon>Dikarya</taxon>
        <taxon>Basidiomycota</taxon>
        <taxon>Agaricomycotina</taxon>
        <taxon>Agaricomycetes</taxon>
        <taxon>Agaricomycetidae</taxon>
        <taxon>Agaricales</taxon>
        <taxon>Agaricineae</taxon>
        <taxon>Strophariaceae</taxon>
        <taxon>Psilocybe</taxon>
    </lineage>
</organism>
<keyword evidence="5 6" id="KW-0456">Lyase</keyword>
<dbReference type="GO" id="GO:0046872">
    <property type="term" value="F:metal ion binding"/>
    <property type="evidence" value="ECO:0007669"/>
    <property type="project" value="UniProtKB-KW"/>
</dbReference>
<comment type="cofactor">
    <cofactor evidence="1 6">
        <name>Mg(2+)</name>
        <dbReference type="ChEBI" id="CHEBI:18420"/>
    </cofactor>
</comment>
<dbReference type="AlphaFoldDB" id="A0A8H5BUA3"/>
<dbReference type="Proteomes" id="UP000567179">
    <property type="component" value="Unassembled WGS sequence"/>
</dbReference>
<dbReference type="EMBL" id="JAACJJ010000002">
    <property type="protein sequence ID" value="KAF5329687.1"/>
    <property type="molecule type" value="Genomic_DNA"/>
</dbReference>
<dbReference type="GO" id="GO:0008299">
    <property type="term" value="P:isoprenoid biosynthetic process"/>
    <property type="evidence" value="ECO:0007669"/>
    <property type="project" value="UniProtKB-ARBA"/>
</dbReference>
<evidence type="ECO:0000313" key="8">
    <source>
        <dbReference type="Proteomes" id="UP000567179"/>
    </source>
</evidence>
<evidence type="ECO:0000256" key="2">
    <source>
        <dbReference type="ARBA" id="ARBA00006333"/>
    </source>
</evidence>
<sequence length="408" mass="46411">MSTCTFGQQSREYYIPDLLRDWPWSRRLSAHYVKAKADSSAWVYSYRPFDACGQKSFDACDLNLLASLTYSNRDEAFVRLGCDLMNFYFIYDEYTDIADEHASSQMAQSVLDVMKNPGAELDASRHLLARMTKEFCIRSATLAPLSSSCFKRFLRTSEAYFHAVIGEAQYRASEYTPSFQEYMPFRRDTCGARPTLVLTEFGLNLPDYVTSHPVMSALMEDAVDLIIFVNDLHSYRREAASGLAASNILTVIMKDFKLDLEAALEWLAAHCAETASRFLENLQKIPSWTQEVDEKVKIYVDGLGQWVRGNDDWSYESKRYYGEQGLSIKATRALTLQGGREVANYLQQVDGGDSKVVFPATHDNLFVDDKCQKVILSSLEFKLPWLTLLGTFMYYSTGQAKPDKWGIS</sequence>
<evidence type="ECO:0000256" key="5">
    <source>
        <dbReference type="ARBA" id="ARBA00023239"/>
    </source>
</evidence>
<keyword evidence="8" id="KW-1185">Reference proteome</keyword>
<dbReference type="SFLD" id="SFLDS00005">
    <property type="entry name" value="Isoprenoid_Synthase_Type_I"/>
    <property type="match status" value="1"/>
</dbReference>
<name>A0A8H5BUA3_9AGAR</name>
<dbReference type="GO" id="GO:0010333">
    <property type="term" value="F:terpene synthase activity"/>
    <property type="evidence" value="ECO:0007669"/>
    <property type="project" value="InterPro"/>
</dbReference>
<evidence type="ECO:0000256" key="1">
    <source>
        <dbReference type="ARBA" id="ARBA00001946"/>
    </source>
</evidence>
<evidence type="ECO:0000256" key="6">
    <source>
        <dbReference type="RuleBase" id="RU366034"/>
    </source>
</evidence>
<accession>A0A8H5BUA3</accession>
<evidence type="ECO:0000256" key="3">
    <source>
        <dbReference type="ARBA" id="ARBA00022723"/>
    </source>
</evidence>
<keyword evidence="4 6" id="KW-0460">Magnesium</keyword>
<keyword evidence="3 6" id="KW-0479">Metal-binding</keyword>
<evidence type="ECO:0000313" key="7">
    <source>
        <dbReference type="EMBL" id="KAF5329687.1"/>
    </source>
</evidence>
<comment type="similarity">
    <text evidence="2 6">Belongs to the terpene synthase family.</text>
</comment>
<proteinExistence type="inferred from homology"/>
<dbReference type="SFLD" id="SFLDG01020">
    <property type="entry name" value="Terpene_Cyclase_Like_2"/>
    <property type="match status" value="1"/>
</dbReference>
<dbReference type="InterPro" id="IPR008949">
    <property type="entry name" value="Isoprenoid_synthase_dom_sf"/>
</dbReference>
<dbReference type="EC" id="4.2.3.-" evidence="6"/>
<dbReference type="SUPFAM" id="SSF48576">
    <property type="entry name" value="Terpenoid synthases"/>
    <property type="match status" value="1"/>
</dbReference>
<dbReference type="InterPro" id="IPR034686">
    <property type="entry name" value="Terpene_cyclase-like_2"/>
</dbReference>
<evidence type="ECO:0000256" key="4">
    <source>
        <dbReference type="ARBA" id="ARBA00022842"/>
    </source>
</evidence>
<dbReference type="Pfam" id="PF19086">
    <property type="entry name" value="Terpene_syn_C_2"/>
    <property type="match status" value="1"/>
</dbReference>
<dbReference type="PANTHER" id="PTHR35201">
    <property type="entry name" value="TERPENE SYNTHASE"/>
    <property type="match status" value="1"/>
</dbReference>
<protein>
    <recommendedName>
        <fullName evidence="6">Terpene synthase</fullName>
        <ecNumber evidence="6">4.2.3.-</ecNumber>
    </recommendedName>
</protein>
<reference evidence="7 8" key="1">
    <citation type="journal article" date="2020" name="ISME J.">
        <title>Uncovering the hidden diversity of litter-decomposition mechanisms in mushroom-forming fungi.</title>
        <authorList>
            <person name="Floudas D."/>
            <person name="Bentzer J."/>
            <person name="Ahren D."/>
            <person name="Johansson T."/>
            <person name="Persson P."/>
            <person name="Tunlid A."/>
        </authorList>
    </citation>
    <scope>NUCLEOTIDE SEQUENCE [LARGE SCALE GENOMIC DNA]</scope>
    <source>
        <strain evidence="7 8">CBS 101986</strain>
    </source>
</reference>
<dbReference type="OrthoDB" id="6486656at2759"/>